<organism evidence="1 2">
    <name type="scientific">Dyadobacter luteus</name>
    <dbReference type="NCBI Taxonomy" id="2259619"/>
    <lineage>
        <taxon>Bacteria</taxon>
        <taxon>Pseudomonadati</taxon>
        <taxon>Bacteroidota</taxon>
        <taxon>Cytophagia</taxon>
        <taxon>Cytophagales</taxon>
        <taxon>Spirosomataceae</taxon>
        <taxon>Dyadobacter</taxon>
    </lineage>
</organism>
<dbReference type="EMBL" id="QNUL01000003">
    <property type="protein sequence ID" value="REA63291.1"/>
    <property type="molecule type" value="Genomic_DNA"/>
</dbReference>
<name>A0A3D8YIH1_9BACT</name>
<dbReference type="InterPro" id="IPR036388">
    <property type="entry name" value="WH-like_DNA-bd_sf"/>
</dbReference>
<accession>A0A3D8YIH1</accession>
<evidence type="ECO:0000313" key="1">
    <source>
        <dbReference type="EMBL" id="REA63291.1"/>
    </source>
</evidence>
<comment type="caution">
    <text evidence="1">The sequence shown here is derived from an EMBL/GenBank/DDBJ whole genome shotgun (WGS) entry which is preliminary data.</text>
</comment>
<keyword evidence="2" id="KW-1185">Reference proteome</keyword>
<gene>
    <name evidence="1" type="ORF">DSL64_06655</name>
</gene>
<dbReference type="GO" id="GO:0003700">
    <property type="term" value="F:DNA-binding transcription factor activity"/>
    <property type="evidence" value="ECO:0007669"/>
    <property type="project" value="TreeGrafter"/>
</dbReference>
<dbReference type="InterPro" id="IPR000944">
    <property type="entry name" value="Tscrpt_reg_Rrf2"/>
</dbReference>
<evidence type="ECO:0000313" key="2">
    <source>
        <dbReference type="Proteomes" id="UP000256373"/>
    </source>
</evidence>
<dbReference type="Gene3D" id="1.10.10.10">
    <property type="entry name" value="Winged helix-like DNA-binding domain superfamily/Winged helix DNA-binding domain"/>
    <property type="match status" value="1"/>
</dbReference>
<dbReference type="RefSeq" id="WP_115829879.1">
    <property type="nucleotide sequence ID" value="NZ_QNUL01000003.1"/>
</dbReference>
<dbReference type="AlphaFoldDB" id="A0A3D8YIH1"/>
<dbReference type="Proteomes" id="UP000256373">
    <property type="component" value="Unassembled WGS sequence"/>
</dbReference>
<dbReference type="OrthoDB" id="9808360at2"/>
<dbReference type="PANTHER" id="PTHR33221">
    <property type="entry name" value="WINGED HELIX-TURN-HELIX TRANSCRIPTIONAL REGULATOR, RRF2 FAMILY"/>
    <property type="match status" value="1"/>
</dbReference>
<dbReference type="GO" id="GO:0005829">
    <property type="term" value="C:cytosol"/>
    <property type="evidence" value="ECO:0007669"/>
    <property type="project" value="TreeGrafter"/>
</dbReference>
<sequence>MFSKTCEYAIRAMIYIAQQSKSGGKTGFKQIAHAIDAPEPFIAKILQQLGRENLVQSSKGPHGGFYINEQTMNRTLADVVKAIDGDKIFSGCGLGLTFCSEKNPCPIHNEFKSIRNQMQQMLQSATVSQFNDLLDRRLVHLGRN</sequence>
<dbReference type="PANTHER" id="PTHR33221:SF13">
    <property type="entry name" value="TRANSCRIPTIONAL REGULATOR-RELATED"/>
    <property type="match status" value="1"/>
</dbReference>
<dbReference type="NCBIfam" id="TIGR00738">
    <property type="entry name" value="rrf2_super"/>
    <property type="match status" value="1"/>
</dbReference>
<proteinExistence type="predicted"/>
<reference evidence="1 2" key="1">
    <citation type="submission" date="2018-07" db="EMBL/GenBank/DDBJ databases">
        <title>Dyadobacter roseus sp. nov., isolated from rose rhizosphere soil.</title>
        <authorList>
            <person name="Chen L."/>
        </authorList>
    </citation>
    <scope>NUCLEOTIDE SEQUENCE [LARGE SCALE GENOMIC DNA]</scope>
    <source>
        <strain evidence="1 2">RS19</strain>
    </source>
</reference>
<dbReference type="InterPro" id="IPR036390">
    <property type="entry name" value="WH_DNA-bd_sf"/>
</dbReference>
<dbReference type="Pfam" id="PF02082">
    <property type="entry name" value="Rrf2"/>
    <property type="match status" value="1"/>
</dbReference>
<dbReference type="PROSITE" id="PS51197">
    <property type="entry name" value="HTH_RRF2_2"/>
    <property type="match status" value="1"/>
</dbReference>
<protein>
    <submittedName>
        <fullName evidence="1">Transcriptional regulator</fullName>
    </submittedName>
</protein>
<dbReference type="SUPFAM" id="SSF46785">
    <property type="entry name" value="Winged helix' DNA-binding domain"/>
    <property type="match status" value="1"/>
</dbReference>